<dbReference type="Gene3D" id="3.30.420.430">
    <property type="match status" value="3"/>
</dbReference>
<dbReference type="PANTHER" id="PTHR34677:SF3">
    <property type="entry name" value="BACTERIAL IG-LIKE DOMAIN-CONTAINING PROTEIN"/>
    <property type="match status" value="1"/>
</dbReference>
<evidence type="ECO:0000313" key="2">
    <source>
        <dbReference type="EMBL" id="CAB4864682.1"/>
    </source>
</evidence>
<sequence>MRTRTFRKFSLVLAAVLSFSALGAVGATPASADTATWLGQSGGGQVHECAVRTDGRVKCWGYDNPSGYLGGPRDLAAYPFTVNFVTGITTATKVAVGGYNTCILLADTTVKCMGDNTAGQIGDGTNIARNNTPTTVTGLSGVKDVVTGGSVSGDQHACALLLDGNVKCWGANRYGQLGDGTSTDRWVPVSVSGVTNAVSIATTDQTVCAALATGAVKCWGYGGLGLLGNGNGAYTTANYSRTPVTANGVTNAVSVATDWVNRTVCATTTIGEAYCWGGVASSVPGFNGPGPVKITGVTGAKQFIPGGCWITSTNTVKCFSKLNNYGELGAGAVCQPWPGVTCPATNAPGAVVPSLSNVVQLSGFDSRQYCARLADGSIYCWGDNIYGIVANKSAPTPSGSIQDRQVPTPLRIFELSAPPVITSAPATPSNATSGTVSFSADAAATAECKVGTGAWTACTSPYSYSGLAGGSHTFSVRTTETGASASPEVSTTFAIDITAPVAPTISAGPLANNIAINTTSGSLTFTGESGARLECHLDSGAWATCTSPFAFSGLADGAHTFGVRAIDAVGNVGAVTTRSWTVDTTVAPPVITQKPPVLGPGGVAQFRFTGEAVSSYQCSIDNGVTYQACGTNTSNYWMNYYFNGTGGTYTFLVKQKDQAGNVSEPASWTFTLDSLAPVAPVITSGPDAVTSSTTATFTFTGEEGATFECHVDGGQYSPGTACTSPVTYSNVRPGFHTFYVTQKDAAGNIGWTAASRSWTVGSVNPPLISSVPIGTVGDTSASVLFSIGAGNTAICSVDGAAYAPCTSPLALTGLADGVHRVQIKQVSPTLGTSNPVTASWTVDNTAPLEPHVTKVPADPSNSSSASIEFTGEAGSTFECQLDGGTWGACTSPFTTSGLSEGDHNMKVRAIDAVGHESPESEVDWIVDLTAPDAPAITAHPATLANSATADFSFTPEEGATTECQIDGGVWTACTAPASYSGLTDGDHTFSVRQTDAAGNVSDQSDFAWAVDTTAPAAATITSPADGSTTASNAVTFDQVEGLTYKCQINTGDIVDCTSPLDLSNTQDGEVTVKIWAVDPAGNESPLSEVAFTLDTTAPAAPMIGGIPGNGTTDYTASLTLDGAGEGEEYQCSINGGAWATCASPLELSGLTDGPQSVKVRIVDAAGNVGAETEAKWSIGLFVTDPVVTSPASGDVTADSAIEFTVQADTTTTCSLDGSPPFACSSPYDTSGLPEGVHTLDITSTDADGHYATTHFEWTIDRSAPGTPEIANVPPSGTPDPTAVLDLNGANPGDTYECSVNGADYATCADPLNLSGLGDGLNTVTARLKDQAGNIGQPSQAMWLIGDKMVMPPAGETGTMTLSGPASFNFGSPAVQTFGLSTFSFNTAWPAGARTVVVSNSRTFANSKHFPVYSTSPWGNPVAKPGTFGSRTVYFKYIGSGIDQTQVYTTTYRWDRAAPYVVMAARKHLLGYKPDAWKVRLTGKDRGPAGIDKVQFWMRKDKMPKAAPIQGAWHSGYVTNWAPVVTVPGGFQPNWVRASDQAGNWSRWYLIK</sequence>
<dbReference type="PANTHER" id="PTHR34677">
    <property type="match status" value="1"/>
</dbReference>
<protein>
    <submittedName>
        <fullName evidence="2">Unannotated protein</fullName>
    </submittedName>
</protein>
<dbReference type="EMBL" id="CAFBLU010000004">
    <property type="protein sequence ID" value="CAB4864682.1"/>
    <property type="molecule type" value="Genomic_DNA"/>
</dbReference>
<dbReference type="Pfam" id="PF13540">
    <property type="entry name" value="RCC1_2"/>
    <property type="match status" value="2"/>
</dbReference>
<dbReference type="InterPro" id="IPR007110">
    <property type="entry name" value="Ig-like_dom"/>
</dbReference>
<dbReference type="SUPFAM" id="SSF50985">
    <property type="entry name" value="RCC1/BLIP-II"/>
    <property type="match status" value="1"/>
</dbReference>
<gene>
    <name evidence="2" type="ORF">UFOPK3444_00379</name>
</gene>
<dbReference type="Gene3D" id="2.60.40.10">
    <property type="entry name" value="Immunoglobulins"/>
    <property type="match status" value="3"/>
</dbReference>
<organism evidence="2">
    <name type="scientific">freshwater metagenome</name>
    <dbReference type="NCBI Taxonomy" id="449393"/>
    <lineage>
        <taxon>unclassified sequences</taxon>
        <taxon>metagenomes</taxon>
        <taxon>ecological metagenomes</taxon>
    </lineage>
</organism>
<evidence type="ECO:0000259" key="1">
    <source>
        <dbReference type="PROSITE" id="PS50835"/>
    </source>
</evidence>
<dbReference type="PROSITE" id="PS50835">
    <property type="entry name" value="IG_LIKE"/>
    <property type="match status" value="1"/>
</dbReference>
<dbReference type="PROSITE" id="PS50012">
    <property type="entry name" value="RCC1_3"/>
    <property type="match status" value="2"/>
</dbReference>
<accession>A0A6J7D0W3</accession>
<dbReference type="InterPro" id="IPR000408">
    <property type="entry name" value="Reg_chr_condens"/>
</dbReference>
<name>A0A6J7D0W3_9ZZZZ</name>
<dbReference type="InterPro" id="IPR013783">
    <property type="entry name" value="Ig-like_fold"/>
</dbReference>
<reference evidence="2" key="1">
    <citation type="submission" date="2020-05" db="EMBL/GenBank/DDBJ databases">
        <authorList>
            <person name="Chiriac C."/>
            <person name="Salcher M."/>
            <person name="Ghai R."/>
            <person name="Kavagutti S V."/>
        </authorList>
    </citation>
    <scope>NUCLEOTIDE SEQUENCE</scope>
</reference>
<dbReference type="Gene3D" id="2.130.10.30">
    <property type="entry name" value="Regulator of chromosome condensation 1/beta-lactamase-inhibitor protein II"/>
    <property type="match status" value="2"/>
</dbReference>
<dbReference type="InterPro" id="IPR009091">
    <property type="entry name" value="RCC1/BLIP-II"/>
</dbReference>
<feature type="domain" description="Ig-like" evidence="1">
    <location>
        <begin position="850"/>
        <end position="980"/>
    </location>
</feature>
<proteinExistence type="predicted"/>